<dbReference type="EMBL" id="CYRY02012175">
    <property type="protein sequence ID" value="VCW79526.1"/>
    <property type="molecule type" value="Genomic_DNA"/>
</dbReference>
<sequence length="154" mass="16999">MVYEKSERAICSMGFGRTSFQQGGKVPTGYLGRFLGKGLEAFEPPGISPHLPLSHLPSPAWSLFARQPAAAFLFLCLPLSSSVLHTLPLPPASAQMPPFRKDFLDQKGFQLPSFSVLFCLFFLLHAVPGYYTPIYLLACLSCYLKCKCKCMSRG</sequence>
<feature type="transmembrane region" description="Helical" evidence="1">
    <location>
        <begin position="130"/>
        <end position="146"/>
    </location>
</feature>
<keyword evidence="3" id="KW-1185">Reference proteome</keyword>
<dbReference type="Proteomes" id="UP000269945">
    <property type="component" value="Unassembled WGS sequence"/>
</dbReference>
<evidence type="ECO:0000313" key="3">
    <source>
        <dbReference type="Proteomes" id="UP000269945"/>
    </source>
</evidence>
<name>A0A9X9PZM8_GULGU</name>
<gene>
    <name evidence="2" type="ORF">BN2614_LOCUS4</name>
</gene>
<comment type="caution">
    <text evidence="2">The sequence shown here is derived from an EMBL/GenBank/DDBJ whole genome shotgun (WGS) entry which is preliminary data.</text>
</comment>
<keyword evidence="1" id="KW-1133">Transmembrane helix</keyword>
<evidence type="ECO:0000256" key="1">
    <source>
        <dbReference type="SAM" id="Phobius"/>
    </source>
</evidence>
<organism evidence="2 3">
    <name type="scientific">Gulo gulo</name>
    <name type="common">Wolverine</name>
    <name type="synonym">Gluton</name>
    <dbReference type="NCBI Taxonomy" id="48420"/>
    <lineage>
        <taxon>Eukaryota</taxon>
        <taxon>Metazoa</taxon>
        <taxon>Chordata</taxon>
        <taxon>Craniata</taxon>
        <taxon>Vertebrata</taxon>
        <taxon>Euteleostomi</taxon>
        <taxon>Mammalia</taxon>
        <taxon>Eutheria</taxon>
        <taxon>Laurasiatheria</taxon>
        <taxon>Carnivora</taxon>
        <taxon>Caniformia</taxon>
        <taxon>Musteloidea</taxon>
        <taxon>Mustelidae</taxon>
        <taxon>Guloninae</taxon>
        <taxon>Gulo</taxon>
    </lineage>
</organism>
<accession>A0A9X9PZM8</accession>
<keyword evidence="1" id="KW-0812">Transmembrane</keyword>
<reference evidence="2 3" key="1">
    <citation type="submission" date="2018-10" db="EMBL/GenBank/DDBJ databases">
        <authorList>
            <person name="Ekblom R."/>
            <person name="Jareborg N."/>
        </authorList>
    </citation>
    <scope>NUCLEOTIDE SEQUENCE [LARGE SCALE GENOMIC DNA]</scope>
    <source>
        <tissue evidence="2">Muscle</tissue>
    </source>
</reference>
<evidence type="ECO:0000313" key="2">
    <source>
        <dbReference type="EMBL" id="VCW79526.1"/>
    </source>
</evidence>
<feature type="transmembrane region" description="Helical" evidence="1">
    <location>
        <begin position="69"/>
        <end position="87"/>
    </location>
</feature>
<dbReference type="AlphaFoldDB" id="A0A9X9PZM8"/>
<protein>
    <submittedName>
        <fullName evidence="2">Uncharacterized protein</fullName>
    </submittedName>
</protein>
<keyword evidence="1" id="KW-0472">Membrane</keyword>
<proteinExistence type="predicted"/>